<dbReference type="PANTHER" id="PTHR28638">
    <property type="entry name" value="CELL CYCLE PROGRESSION PROTEIN 1"/>
    <property type="match status" value="1"/>
</dbReference>
<evidence type="ECO:0000256" key="2">
    <source>
        <dbReference type="ARBA" id="ARBA00022837"/>
    </source>
</evidence>
<feature type="non-terminal residue" evidence="7">
    <location>
        <position position="1"/>
    </location>
</feature>
<feature type="coiled-coil region" evidence="4">
    <location>
        <begin position="387"/>
        <end position="490"/>
    </location>
</feature>
<dbReference type="InterPro" id="IPR018247">
    <property type="entry name" value="EF_Hand_1_Ca_BS"/>
</dbReference>
<dbReference type="Gene3D" id="1.10.238.10">
    <property type="entry name" value="EF-hand"/>
    <property type="match status" value="1"/>
</dbReference>
<dbReference type="InterPro" id="IPR011992">
    <property type="entry name" value="EF-hand-dom_pair"/>
</dbReference>
<keyword evidence="3 4" id="KW-0175">Coiled coil</keyword>
<feature type="compositionally biased region" description="Low complexity" evidence="5">
    <location>
        <begin position="57"/>
        <end position="71"/>
    </location>
</feature>
<evidence type="ECO:0000256" key="1">
    <source>
        <dbReference type="ARBA" id="ARBA00022723"/>
    </source>
</evidence>
<comment type="caution">
    <text evidence="7">The sequence shown here is derived from an EMBL/GenBank/DDBJ whole genome shotgun (WGS) entry which is preliminary data.</text>
</comment>
<reference evidence="7 8" key="1">
    <citation type="journal article" date="2021" name="Cell">
        <title>Tracing the genetic footprints of vertebrate landing in non-teleost ray-finned fishes.</title>
        <authorList>
            <person name="Bi X."/>
            <person name="Wang K."/>
            <person name="Yang L."/>
            <person name="Pan H."/>
            <person name="Jiang H."/>
            <person name="Wei Q."/>
            <person name="Fang M."/>
            <person name="Yu H."/>
            <person name="Zhu C."/>
            <person name="Cai Y."/>
            <person name="He Y."/>
            <person name="Gan X."/>
            <person name="Zeng H."/>
            <person name="Yu D."/>
            <person name="Zhu Y."/>
            <person name="Jiang H."/>
            <person name="Qiu Q."/>
            <person name="Yang H."/>
            <person name="Zhang Y.E."/>
            <person name="Wang W."/>
            <person name="Zhu M."/>
            <person name="He S."/>
            <person name="Zhang G."/>
        </authorList>
    </citation>
    <scope>NUCLEOTIDE SEQUENCE [LARGE SCALE GENOMIC DNA]</scope>
    <source>
        <strain evidence="7">Bchr_013</strain>
    </source>
</reference>
<protein>
    <submittedName>
        <fullName evidence="7">PBIP1 protein</fullName>
    </submittedName>
</protein>
<feature type="compositionally biased region" description="Basic and acidic residues" evidence="5">
    <location>
        <begin position="600"/>
        <end position="615"/>
    </location>
</feature>
<evidence type="ECO:0000313" key="8">
    <source>
        <dbReference type="Proteomes" id="UP000886611"/>
    </source>
</evidence>
<evidence type="ECO:0000259" key="6">
    <source>
        <dbReference type="PROSITE" id="PS50222"/>
    </source>
</evidence>
<keyword evidence="8" id="KW-1185">Reference proteome</keyword>
<feature type="coiled-coil region" evidence="4">
    <location>
        <begin position="298"/>
        <end position="339"/>
    </location>
</feature>
<organism evidence="7 8">
    <name type="scientific">Polypterus senegalus</name>
    <name type="common">Senegal bichir</name>
    <dbReference type="NCBI Taxonomy" id="55291"/>
    <lineage>
        <taxon>Eukaryota</taxon>
        <taxon>Metazoa</taxon>
        <taxon>Chordata</taxon>
        <taxon>Craniata</taxon>
        <taxon>Vertebrata</taxon>
        <taxon>Euteleostomi</taxon>
        <taxon>Actinopterygii</taxon>
        <taxon>Polypteriformes</taxon>
        <taxon>Polypteridae</taxon>
        <taxon>Polypterus</taxon>
    </lineage>
</organism>
<dbReference type="GO" id="GO:0016020">
    <property type="term" value="C:membrane"/>
    <property type="evidence" value="ECO:0007669"/>
    <property type="project" value="TreeGrafter"/>
</dbReference>
<dbReference type="PROSITE" id="PS00018">
    <property type="entry name" value="EF_HAND_1"/>
    <property type="match status" value="1"/>
</dbReference>
<evidence type="ECO:0000313" key="7">
    <source>
        <dbReference type="EMBL" id="KAG2463130.1"/>
    </source>
</evidence>
<feature type="non-terminal residue" evidence="7">
    <location>
        <position position="866"/>
    </location>
</feature>
<gene>
    <name evidence="7" type="primary">Pbxip1</name>
    <name evidence="7" type="ORF">GTO96_0000482</name>
</gene>
<evidence type="ECO:0000256" key="5">
    <source>
        <dbReference type="SAM" id="MobiDB-lite"/>
    </source>
</evidence>
<dbReference type="EMBL" id="JAATIS010004040">
    <property type="protein sequence ID" value="KAG2463130.1"/>
    <property type="molecule type" value="Genomic_DNA"/>
</dbReference>
<sequence>MYIERLNMYKPKGKLACSYTECVVVNRGKSLANFLDVNRDICQPRFPGHFPVTWSQSTMSENSNSNGSNSSWTMVSPEDSAAETESSGDNGIESLSAETVAEFPTSSELESLLPHTEQLSSFEDQPVKKVLLEKGGAESETFEKKLTQEESNVVNIPQSIGCLEEDEEEGEIGQKSGAAHKMANIGKQAGEDLDELSSSSEESGNTVRKRRGTEVKSPTGADFIERGQHEVRVDQEQWWDGLTLNKCIIGALVLLGLGVVLFSDEGLETEELKQEALSQTLDWQNINMEQLQEDPQALQTLTKLLDKLAKENQQIRLMQAQLQTEKEELQTVLEKTEATMQCPELVQKNTQLMQKVQLLPALQEEVEILRQKVTEFNVTGSTSSLLNITLESENRRLAEELKIEKEKTSALLNQKETLVAETLMLRQELDKQRKLLESMRTELEGLVGNSNATYTEGERTVRGTRIRESLVELEKRLALELQHSEKLKDKKYSPHTQLHHDQKKEMKNKIEMAGAGKVHEWKEMGDKNDFRKKEGHVEGLLNEKENKWKTKKEDEWKMRKEGEWKTRKERNIKREDEETWKDRKEYNLHKTEHKHVHSQWNKENKPRGEDKGDMHKVKRHWETPGEGAARPDHRHHEHNKFWKNDGERKKHYRAPEGCTGIEECALKEGMEHFKTSLKPVQQQDFGKILGTYLEKVKDQISRQELEKFSDGFFENGVFVHDRMFFRDFVEDVEEMLEDIIERQGGKDDEIEEFDEEVLHHFLGVERGKNRHNMKVKMKKPWQQQHHNKPHKKQKDGMKKHFYKDKREKYQEDWPHKRKRWEWHGASDGSDPAVSDKLFKSIDVNDDGELNFMEFWKLIGQLAINSL</sequence>
<feature type="compositionally biased region" description="Basic residues" evidence="5">
    <location>
        <begin position="777"/>
        <end position="793"/>
    </location>
</feature>
<dbReference type="SUPFAM" id="SSF47473">
    <property type="entry name" value="EF-hand"/>
    <property type="match status" value="1"/>
</dbReference>
<dbReference type="PANTHER" id="PTHR28638:SF1">
    <property type="entry name" value="PRE-B-CELL LEUKEMIA TRANSCRIPTION FACTOR-INTERACTING PROTEIN 1"/>
    <property type="match status" value="1"/>
</dbReference>
<accession>A0A8X7X6J8</accession>
<feature type="region of interest" description="Disordered" evidence="5">
    <location>
        <begin position="57"/>
        <end position="91"/>
    </location>
</feature>
<feature type="domain" description="EF-hand" evidence="6">
    <location>
        <begin position="829"/>
        <end position="864"/>
    </location>
</feature>
<name>A0A8X7X6J8_POLSE</name>
<evidence type="ECO:0000256" key="4">
    <source>
        <dbReference type="SAM" id="Coils"/>
    </source>
</evidence>
<dbReference type="AlphaFoldDB" id="A0A8X7X6J8"/>
<keyword evidence="2" id="KW-0106">Calcium</keyword>
<feature type="region of interest" description="Disordered" evidence="5">
    <location>
        <begin position="591"/>
        <end position="615"/>
    </location>
</feature>
<dbReference type="GO" id="GO:0005509">
    <property type="term" value="F:calcium ion binding"/>
    <property type="evidence" value="ECO:0007669"/>
    <property type="project" value="InterPro"/>
</dbReference>
<feature type="region of interest" description="Disordered" evidence="5">
    <location>
        <begin position="777"/>
        <end position="797"/>
    </location>
</feature>
<proteinExistence type="predicted"/>
<feature type="region of interest" description="Disordered" evidence="5">
    <location>
        <begin position="191"/>
        <end position="219"/>
    </location>
</feature>
<evidence type="ECO:0000256" key="3">
    <source>
        <dbReference type="ARBA" id="ARBA00023054"/>
    </source>
</evidence>
<dbReference type="PROSITE" id="PS50222">
    <property type="entry name" value="EF_HAND_2"/>
    <property type="match status" value="1"/>
</dbReference>
<dbReference type="InterPro" id="IPR002048">
    <property type="entry name" value="EF_hand_dom"/>
</dbReference>
<dbReference type="InterPro" id="IPR051990">
    <property type="entry name" value="CCPG1/PBIP1"/>
</dbReference>
<dbReference type="Proteomes" id="UP000886611">
    <property type="component" value="Unassembled WGS sequence"/>
</dbReference>
<keyword evidence="1" id="KW-0479">Metal-binding</keyword>